<dbReference type="InterPro" id="IPR051331">
    <property type="entry name" value="Chorismate_mutase-related"/>
</dbReference>
<dbReference type="GO" id="GO:0009697">
    <property type="term" value="P:salicylic acid biosynthetic process"/>
    <property type="evidence" value="ECO:0007669"/>
    <property type="project" value="TreeGrafter"/>
</dbReference>
<dbReference type="PANTHER" id="PTHR38041">
    <property type="entry name" value="CHORISMATE MUTASE"/>
    <property type="match status" value="1"/>
</dbReference>
<sequence length="93" mass="11069">MRNLEEVRKDIDAINQEMVRLFLRRMELSEEVVRYKMEHQLPIYDKEREQAIVEAMVKTGDPGHLEAYLRDFLKALMEISKDYQQEVLDGEGP</sequence>
<name>A0A974XDU4_9FIRM</name>
<gene>
    <name evidence="4" type="ORF">J0B03_08790</name>
</gene>
<dbReference type="InterPro" id="IPR036263">
    <property type="entry name" value="Chorismate_II_sf"/>
</dbReference>
<dbReference type="Proteomes" id="UP000663499">
    <property type="component" value="Chromosome"/>
</dbReference>
<evidence type="ECO:0000313" key="4">
    <source>
        <dbReference type="EMBL" id="QSX07901.1"/>
    </source>
</evidence>
<dbReference type="InterPro" id="IPR011279">
    <property type="entry name" value="Chorismate_mutase_GmP"/>
</dbReference>
<organism evidence="4 5">
    <name type="scientific">Alkalibacter rhizosphaerae</name>
    <dbReference type="NCBI Taxonomy" id="2815577"/>
    <lineage>
        <taxon>Bacteria</taxon>
        <taxon>Bacillati</taxon>
        <taxon>Bacillota</taxon>
        <taxon>Clostridia</taxon>
        <taxon>Eubacteriales</taxon>
        <taxon>Eubacteriaceae</taxon>
        <taxon>Alkalibacter</taxon>
    </lineage>
</organism>
<evidence type="ECO:0000256" key="1">
    <source>
        <dbReference type="ARBA" id="ARBA00023235"/>
    </source>
</evidence>
<protein>
    <submittedName>
        <fullName evidence="4">Chorismate mutase</fullName>
        <ecNumber evidence="4">5.4.99.5</ecNumber>
    </submittedName>
</protein>
<keyword evidence="1 4" id="KW-0413">Isomerase</keyword>
<dbReference type="AlphaFoldDB" id="A0A974XDU4"/>
<feature type="domain" description="Chorismate mutase" evidence="3">
    <location>
        <begin position="1"/>
        <end position="88"/>
    </location>
</feature>
<dbReference type="GO" id="GO:0046417">
    <property type="term" value="P:chorismate metabolic process"/>
    <property type="evidence" value="ECO:0007669"/>
    <property type="project" value="InterPro"/>
</dbReference>
<keyword evidence="5" id="KW-1185">Reference proteome</keyword>
<accession>A0A974XDU4</accession>
<dbReference type="SMART" id="SM00830">
    <property type="entry name" value="CM_2"/>
    <property type="match status" value="1"/>
</dbReference>
<reference evidence="4" key="1">
    <citation type="submission" date="2021-03" db="EMBL/GenBank/DDBJ databases">
        <title>Alkalibacter marinus sp. nov., isolated from tidal flat sediment.</title>
        <authorList>
            <person name="Namirimu T."/>
            <person name="Yang J.-A."/>
            <person name="Yang S.-H."/>
            <person name="Kim Y.-J."/>
            <person name="Kwon K.K."/>
        </authorList>
    </citation>
    <scope>NUCLEOTIDE SEQUENCE</scope>
    <source>
        <strain evidence="4">ES005</strain>
    </source>
</reference>
<evidence type="ECO:0000259" key="3">
    <source>
        <dbReference type="PROSITE" id="PS51168"/>
    </source>
</evidence>
<dbReference type="SUPFAM" id="SSF48600">
    <property type="entry name" value="Chorismate mutase II"/>
    <property type="match status" value="1"/>
</dbReference>
<dbReference type="EMBL" id="CP071444">
    <property type="protein sequence ID" value="QSX07901.1"/>
    <property type="molecule type" value="Genomic_DNA"/>
</dbReference>
<dbReference type="KEGG" id="alka:J0B03_08790"/>
<dbReference type="NCBIfam" id="TIGR01805">
    <property type="entry name" value="CM_mono_grmpos"/>
    <property type="match status" value="1"/>
</dbReference>
<feature type="coiled-coil region" evidence="2">
    <location>
        <begin position="4"/>
        <end position="31"/>
    </location>
</feature>
<dbReference type="Gene3D" id="1.20.59.10">
    <property type="entry name" value="Chorismate mutase"/>
    <property type="match status" value="1"/>
</dbReference>
<dbReference type="EC" id="5.4.99.5" evidence="4"/>
<dbReference type="GO" id="GO:0004106">
    <property type="term" value="F:chorismate mutase activity"/>
    <property type="evidence" value="ECO:0007669"/>
    <property type="project" value="UniProtKB-EC"/>
</dbReference>
<evidence type="ECO:0000313" key="5">
    <source>
        <dbReference type="Proteomes" id="UP000663499"/>
    </source>
</evidence>
<dbReference type="Pfam" id="PF01817">
    <property type="entry name" value="CM_2"/>
    <property type="match status" value="1"/>
</dbReference>
<dbReference type="InterPro" id="IPR002701">
    <property type="entry name" value="CM_II_prokaryot"/>
</dbReference>
<dbReference type="PROSITE" id="PS51168">
    <property type="entry name" value="CHORISMATE_MUT_2"/>
    <property type="match status" value="1"/>
</dbReference>
<keyword evidence="2" id="KW-0175">Coiled coil</keyword>
<proteinExistence type="predicted"/>
<dbReference type="PANTHER" id="PTHR38041:SF1">
    <property type="entry name" value="CHORISMATE MUTASE"/>
    <property type="match status" value="1"/>
</dbReference>
<dbReference type="RefSeq" id="WP_207299243.1">
    <property type="nucleotide sequence ID" value="NZ_CP071444.1"/>
</dbReference>
<evidence type="ECO:0000256" key="2">
    <source>
        <dbReference type="SAM" id="Coils"/>
    </source>
</evidence>
<dbReference type="InterPro" id="IPR036979">
    <property type="entry name" value="CM_dom_sf"/>
</dbReference>